<evidence type="ECO:0000313" key="2">
    <source>
        <dbReference type="Proteomes" id="UP000775877"/>
    </source>
</evidence>
<feature type="non-terminal residue" evidence="1">
    <location>
        <position position="95"/>
    </location>
</feature>
<gene>
    <name evidence="1" type="ORF">KC678_05740</name>
</gene>
<protein>
    <submittedName>
        <fullName evidence="1">Uncharacterized protein</fullName>
    </submittedName>
</protein>
<reference evidence="1" key="1">
    <citation type="submission" date="2020-04" db="EMBL/GenBank/DDBJ databases">
        <authorList>
            <person name="Zhang T."/>
        </authorList>
    </citation>
    <scope>NUCLEOTIDE SEQUENCE</scope>
    <source>
        <strain evidence="1">HKST-UBA13</strain>
    </source>
</reference>
<accession>A0A955L2L9</accession>
<comment type="caution">
    <text evidence="1">The sequence shown here is derived from an EMBL/GenBank/DDBJ whole genome shotgun (WGS) entry which is preliminary data.</text>
</comment>
<name>A0A955L2L9_9BACT</name>
<reference evidence="1" key="2">
    <citation type="journal article" date="2021" name="Microbiome">
        <title>Successional dynamics and alternative stable states in a saline activated sludge microbial community over 9 years.</title>
        <authorList>
            <person name="Wang Y."/>
            <person name="Ye J."/>
            <person name="Ju F."/>
            <person name="Liu L."/>
            <person name="Boyd J.A."/>
            <person name="Deng Y."/>
            <person name="Parks D.H."/>
            <person name="Jiang X."/>
            <person name="Yin X."/>
            <person name="Woodcroft B.J."/>
            <person name="Tyson G.W."/>
            <person name="Hugenholtz P."/>
            <person name="Polz M.F."/>
            <person name="Zhang T."/>
        </authorList>
    </citation>
    <scope>NUCLEOTIDE SEQUENCE</scope>
    <source>
        <strain evidence="1">HKST-UBA13</strain>
    </source>
</reference>
<sequence length="95" mass="11147">MEKIKFNIDDYKKEVQESNKECIDTILCTKRLSQDDKFEYIENLNKLYDFCKLERPENIVFVSSPILLAFSSGAARYYWNEIMVKDSATRSATDS</sequence>
<dbReference type="AlphaFoldDB" id="A0A955L2L9"/>
<dbReference type="Proteomes" id="UP000775877">
    <property type="component" value="Unassembled WGS sequence"/>
</dbReference>
<evidence type="ECO:0000313" key="1">
    <source>
        <dbReference type="EMBL" id="MCA9381744.1"/>
    </source>
</evidence>
<proteinExistence type="predicted"/>
<organism evidence="1 2">
    <name type="scientific">Candidatus Dojkabacteria bacterium</name>
    <dbReference type="NCBI Taxonomy" id="2099670"/>
    <lineage>
        <taxon>Bacteria</taxon>
        <taxon>Candidatus Dojkabacteria</taxon>
    </lineage>
</organism>
<dbReference type="EMBL" id="JAGQLJ010000174">
    <property type="protein sequence ID" value="MCA9381744.1"/>
    <property type="molecule type" value="Genomic_DNA"/>
</dbReference>